<gene>
    <name evidence="2" type="ORF">Asera_07820</name>
</gene>
<name>A0A810KUG8_9ACTN</name>
<dbReference type="GO" id="GO:0003824">
    <property type="term" value="F:catalytic activity"/>
    <property type="evidence" value="ECO:0007669"/>
    <property type="project" value="InterPro"/>
</dbReference>
<evidence type="ECO:0000313" key="2">
    <source>
        <dbReference type="EMBL" id="BCJ26674.1"/>
    </source>
</evidence>
<protein>
    <recommendedName>
        <fullName evidence="1">Endonuclease/exonuclease/phosphatase domain-containing protein</fullName>
    </recommendedName>
</protein>
<dbReference type="EMBL" id="AP023354">
    <property type="protein sequence ID" value="BCJ26674.1"/>
    <property type="molecule type" value="Genomic_DNA"/>
</dbReference>
<dbReference type="Proteomes" id="UP000680750">
    <property type="component" value="Chromosome"/>
</dbReference>
<organism evidence="2 3">
    <name type="scientific">Actinocatenispora sera</name>
    <dbReference type="NCBI Taxonomy" id="390989"/>
    <lineage>
        <taxon>Bacteria</taxon>
        <taxon>Bacillati</taxon>
        <taxon>Actinomycetota</taxon>
        <taxon>Actinomycetes</taxon>
        <taxon>Micromonosporales</taxon>
        <taxon>Micromonosporaceae</taxon>
        <taxon>Actinocatenispora</taxon>
    </lineage>
</organism>
<dbReference type="SUPFAM" id="SSF56219">
    <property type="entry name" value="DNase I-like"/>
    <property type="match status" value="1"/>
</dbReference>
<dbReference type="Gene3D" id="3.60.10.10">
    <property type="entry name" value="Endonuclease/exonuclease/phosphatase"/>
    <property type="match status" value="1"/>
</dbReference>
<dbReference type="InterPro" id="IPR036691">
    <property type="entry name" value="Endo/exonu/phosph_ase_sf"/>
</dbReference>
<dbReference type="KEGG" id="aser:Asera_07820"/>
<accession>A0A810KUG8</accession>
<sequence length="304" mass="32400">MIITLATVNAWQLYDEQAAQPERWRRVEELVAGLNADVVAVQELIADGADEPARQAGADAALRRLAERTGLYCEVDGRAAAAAGGGRYHAGLLWRADRASVRPGSLVRLGRASHGLWHGMVTCVLTIDGTPLRVGSVHLSPHSPPWRAADAYQVLTAMHPDTLPGFVGGDWNSIGASRIETGDGWHHYDRSPYPAPVWHPAHGYQLGGDGQVDRGAAEVLENAGGMRDCAVLFGAPWQPTTGYHPIDPQPPRRIDRWYATHRVPAAAIAGYAVADPGRVGTDTDHRPVLVTVDTGALPGAAPAG</sequence>
<dbReference type="InterPro" id="IPR005135">
    <property type="entry name" value="Endo/exonuclease/phosphatase"/>
</dbReference>
<dbReference type="OrthoDB" id="3638097at2"/>
<keyword evidence="3" id="KW-1185">Reference proteome</keyword>
<proteinExistence type="predicted"/>
<feature type="domain" description="Endonuclease/exonuclease/phosphatase" evidence="1">
    <location>
        <begin position="22"/>
        <end position="275"/>
    </location>
</feature>
<evidence type="ECO:0000259" key="1">
    <source>
        <dbReference type="Pfam" id="PF03372"/>
    </source>
</evidence>
<reference evidence="2" key="1">
    <citation type="submission" date="2020-08" db="EMBL/GenBank/DDBJ databases">
        <title>Whole genome shotgun sequence of Actinocatenispora sera NBRC 101916.</title>
        <authorList>
            <person name="Komaki H."/>
            <person name="Tamura T."/>
        </authorList>
    </citation>
    <scope>NUCLEOTIDE SEQUENCE</scope>
    <source>
        <strain evidence="2">NBRC 101916</strain>
    </source>
</reference>
<dbReference type="AlphaFoldDB" id="A0A810KUG8"/>
<evidence type="ECO:0000313" key="3">
    <source>
        <dbReference type="Proteomes" id="UP000680750"/>
    </source>
</evidence>
<dbReference type="Pfam" id="PF03372">
    <property type="entry name" value="Exo_endo_phos"/>
    <property type="match status" value="1"/>
</dbReference>
<dbReference type="RefSeq" id="WP_030449670.1">
    <property type="nucleotide sequence ID" value="NZ_AP023354.1"/>
</dbReference>